<dbReference type="NCBIfam" id="TIGR03696">
    <property type="entry name" value="Rhs_assc_core"/>
    <property type="match status" value="1"/>
</dbReference>
<evidence type="ECO:0000256" key="4">
    <source>
        <dbReference type="ARBA" id="ARBA00022837"/>
    </source>
</evidence>
<organism evidence="7 9">
    <name type="scientific">Eubacterium ventriosum</name>
    <dbReference type="NCBI Taxonomy" id="39496"/>
    <lineage>
        <taxon>Bacteria</taxon>
        <taxon>Bacillati</taxon>
        <taxon>Bacillota</taxon>
        <taxon>Clostridia</taxon>
        <taxon>Eubacteriales</taxon>
        <taxon>Eubacteriaceae</taxon>
        <taxon>Eubacterium</taxon>
    </lineage>
</organism>
<accession>A0A413R6T5</accession>
<dbReference type="InterPro" id="IPR059100">
    <property type="entry name" value="TSP3_bac"/>
</dbReference>
<feature type="region of interest" description="Disordered" evidence="5">
    <location>
        <begin position="604"/>
        <end position="623"/>
    </location>
</feature>
<dbReference type="EMBL" id="QRHR01000001">
    <property type="protein sequence ID" value="RHF90769.1"/>
    <property type="molecule type" value="Genomic_DNA"/>
</dbReference>
<feature type="transmembrane region" description="Helical" evidence="6">
    <location>
        <begin position="1451"/>
        <end position="1474"/>
    </location>
</feature>
<evidence type="ECO:0000313" key="9">
    <source>
        <dbReference type="Proteomes" id="UP000284779"/>
    </source>
</evidence>
<keyword evidence="9" id="KW-1185">Reference proteome</keyword>
<dbReference type="InterPro" id="IPR050708">
    <property type="entry name" value="T6SS_VgrG/RHS"/>
</dbReference>
<evidence type="ECO:0000256" key="5">
    <source>
        <dbReference type="SAM" id="MobiDB-lite"/>
    </source>
</evidence>
<evidence type="ECO:0000256" key="6">
    <source>
        <dbReference type="SAM" id="Phobius"/>
    </source>
</evidence>
<proteinExistence type="predicted"/>
<dbReference type="InterPro" id="IPR022385">
    <property type="entry name" value="Rhs_assc_core"/>
</dbReference>
<keyword evidence="6" id="KW-0812">Transmembrane</keyword>
<keyword evidence="4" id="KW-0106">Calcium</keyword>
<dbReference type="PANTHER" id="PTHR32305">
    <property type="match status" value="1"/>
</dbReference>
<feature type="region of interest" description="Disordered" evidence="5">
    <location>
        <begin position="714"/>
        <end position="739"/>
    </location>
</feature>
<comment type="subcellular location">
    <subcellularLocation>
        <location evidence="1">Secreted</location>
    </subcellularLocation>
</comment>
<keyword evidence="6" id="KW-1133">Transmembrane helix</keyword>
<dbReference type="RefSeq" id="WP_117970988.1">
    <property type="nucleotide sequence ID" value="NZ_QRHR01000001.1"/>
</dbReference>
<evidence type="ECO:0000256" key="1">
    <source>
        <dbReference type="ARBA" id="ARBA00004613"/>
    </source>
</evidence>
<sequence length="1551" mass="175965">MRTRNISKKLVSLALTIAIIGTGSGINTLANSVNDGKNSQKAVDNKVTVVKELTDERTENSNTYLLSDGSKKTELFLSNIRYEKDGQLKDYENEIVDIGKNVKKSISTYGSGDKSSYKYVNKSSDNKAYFSDDIEDGIMLSHGKYILKMIPVIEEENDDINKDDKNTSQSNENNEFECIKNEESNELKYISESKNMEYQYSVNNCGVKENIVLNEKPETNIFEYKIETKNLYLKKQENDKGLLVYDKNTNKIIGTIEAPFLVDADGKEDYKSVEYKLEKDGENEVLKVIVSNDYFENEATKYPVTIDPTMVWMFDYLTTASVWSVDFQQNVNMHNHYLGAMNNMISSYPYNSEEHVYLDTSNLLTGSALVGSGLNIRGKYIESASLNLYESSYRAPYQVGTLELRTAKDSWNPDTITWNNKPGASEEVLLEEKFTGVEGTRHCLDITKWVQDITDEQIENNGLVFTAKKGGAALFYGPEAHYIQDENGKNSESRHMSIYLTYRDFEPYDASININAEYDKQSNSIITSIEDDNKLKEGVAVTGYKIFTRKDNALKFSAKYKGTDISEDAEINASNVDECIDIRAAVLYSDGTVKVSNIVTLEKTENGDSDDGGNSFEITSKDTDGDGLEDGYEIWDFKTMWNTETVDSTEDNPKYEQDTDGDGLPDGYEVFTLGTDPAVANEENADSDNDGWTDLKEYQKGTDPWLYDSDFDGLRDKDDVGDNNPRKTDNPRLKGTDRSVASAAKVHKGLYDREYSENENGVTVTYIANIYRGDIKSIYSDYGDAKINKRLKYFYDAKGNNTAIVEQYDDNDTQTICITYTYDENGNVEFICDQQTKYTMEYNSDSKITNLQVGERTLVSYEYSHTQNDSGNESGESTGDSVENTDEQITYYGTGDDRQKVRTVTTEYKADSEDDAAVAEKTEVFYNDEKTPSYVTTVNSSGQMLNLTDNTESAQLAYNYEYNDNTTRVTRSDGFIKEVVQNEDEENKKSTRTTKYEYKALDDKKETLVSKIETDSSDSDKIKNRTTLYNGDVLSETMSDDGKSCVTDLYSDKYKKNILKYNSVEDDSTHRTFDIEKYGEKKNIDYTYDSAGNITKIKTDGKLTNAYEYDAHGRLTWEYDYDVSRAYEYGYSTTGNVEAKHTYVINDNGRLVEQDDGLRKYSYGNGDWPDQLTKYCGKEITYDSSGNPKEYYNGMSFNWYRGRQLQEATLANGKRVTYKYNEDGLRTYKDTEKTTTTYEWDETKLIRETVTYKKTGKKYDIWYMYDSGNNVIGFEYSQLSELNETLKTTRIYYEKNLQGDVTGLLDARGAEIASYTYDAWGNVITDTEKSFCYEGYEVPFELNHVLYRGYYYDGSCTDTESDTNLYYLQSRYYDAEVGRFVNADDVSIIGLETSSIYKDNLYIYCNSNPIKNIDSTGYWLLNCVCAIAGAAFFGGVTYLIGKIFGLSGKNLAIMVAALSAAGATLAGILGPKFLAKAAPELVKWFKNVERNTKVFGPNKSGNIIGVVLFNAIKIMIHRPHIGKHNFYHIQIEVKIAKSWKAVARIPFSARK</sequence>
<evidence type="ECO:0000256" key="3">
    <source>
        <dbReference type="ARBA" id="ARBA00022729"/>
    </source>
</evidence>
<dbReference type="Pfam" id="PF18884">
    <property type="entry name" value="TSP3_bac"/>
    <property type="match status" value="3"/>
</dbReference>
<dbReference type="Gene3D" id="2.180.10.10">
    <property type="entry name" value="RHS repeat-associated core"/>
    <property type="match status" value="1"/>
</dbReference>
<dbReference type="NCBIfam" id="NF033679">
    <property type="entry name" value="DNRLRE_dom"/>
    <property type="match status" value="1"/>
</dbReference>
<feature type="transmembrane region" description="Helical" evidence="6">
    <location>
        <begin position="1417"/>
        <end position="1439"/>
    </location>
</feature>
<keyword evidence="2" id="KW-0964">Secreted</keyword>
<comment type="caution">
    <text evidence="7">The sequence shown here is derived from an EMBL/GenBank/DDBJ whole genome shotgun (WGS) entry which is preliminary data.</text>
</comment>
<name>A0A413R6T5_9FIRM</name>
<evidence type="ECO:0000256" key="2">
    <source>
        <dbReference type="ARBA" id="ARBA00022525"/>
    </source>
</evidence>
<dbReference type="EMBL" id="QSFD01000008">
    <property type="protein sequence ID" value="RHA17705.1"/>
    <property type="molecule type" value="Genomic_DNA"/>
</dbReference>
<dbReference type="Proteomes" id="UP000284779">
    <property type="component" value="Unassembled WGS sequence"/>
</dbReference>
<evidence type="ECO:0008006" key="11">
    <source>
        <dbReference type="Google" id="ProtNLM"/>
    </source>
</evidence>
<reference evidence="9 10" key="1">
    <citation type="submission" date="2018-08" db="EMBL/GenBank/DDBJ databases">
        <title>A genome reference for cultivated species of the human gut microbiota.</title>
        <authorList>
            <person name="Zou Y."/>
            <person name="Xue W."/>
            <person name="Luo G."/>
        </authorList>
    </citation>
    <scope>NUCLEOTIDE SEQUENCE [LARGE SCALE GENOMIC DNA]</scope>
    <source>
        <strain evidence="8 10">AM23-22</strain>
        <strain evidence="7 9">AM44-11BH</strain>
    </source>
</reference>
<evidence type="ECO:0000313" key="7">
    <source>
        <dbReference type="EMBL" id="RHA17705.1"/>
    </source>
</evidence>
<feature type="compositionally biased region" description="Basic and acidic residues" evidence="5">
    <location>
        <begin position="714"/>
        <end position="737"/>
    </location>
</feature>
<keyword evidence="6" id="KW-0472">Membrane</keyword>
<keyword evidence="3" id="KW-0732">Signal</keyword>
<evidence type="ECO:0000313" key="8">
    <source>
        <dbReference type="EMBL" id="RHF90769.1"/>
    </source>
</evidence>
<dbReference type="Proteomes" id="UP000286186">
    <property type="component" value="Unassembled WGS sequence"/>
</dbReference>
<gene>
    <name evidence="8" type="ORF">DW652_00735</name>
    <name evidence="7" type="ORF">DW944_08720</name>
</gene>
<dbReference type="PANTHER" id="PTHR32305:SF15">
    <property type="entry name" value="PROTEIN RHSA-RELATED"/>
    <property type="match status" value="1"/>
</dbReference>
<evidence type="ECO:0000313" key="10">
    <source>
        <dbReference type="Proteomes" id="UP000286186"/>
    </source>
</evidence>
<protein>
    <recommendedName>
        <fullName evidence="11">DNRLRE domain-containing protein</fullName>
    </recommendedName>
</protein>